<dbReference type="CDD" id="cd09009">
    <property type="entry name" value="PNP-EcPNPII_like"/>
    <property type="match status" value="1"/>
</dbReference>
<dbReference type="OrthoDB" id="1523230at2"/>
<dbReference type="RefSeq" id="WP_013162880.1">
    <property type="nucleotide sequence ID" value="NC_014216.1"/>
</dbReference>
<accession>D6Z194</accession>
<dbReference type="GO" id="GO:0005737">
    <property type="term" value="C:cytoplasm"/>
    <property type="evidence" value="ECO:0007669"/>
    <property type="project" value="TreeGrafter"/>
</dbReference>
<feature type="domain" description="Nucleoside phosphorylase" evidence="6">
    <location>
        <begin position="34"/>
        <end position="280"/>
    </location>
</feature>
<keyword evidence="4 5" id="KW-0808">Transferase</keyword>
<keyword evidence="8" id="KW-1185">Reference proteome</keyword>
<reference evidence="8" key="1">
    <citation type="submission" date="2010-02" db="EMBL/GenBank/DDBJ databases">
        <title>Complete sequence of Desulfurivibrio alkaliphilus AHT2.</title>
        <authorList>
            <consortium name="US DOE Joint Genome Institute"/>
            <person name="Pitluck S."/>
            <person name="Chertkov O."/>
            <person name="Detter J.C."/>
            <person name="Han C."/>
            <person name="Tapia R."/>
            <person name="Larimer F."/>
            <person name="Land M."/>
            <person name="Hauser L."/>
            <person name="Kyrpides N."/>
            <person name="Mikhailova N."/>
            <person name="Sorokin D.Y."/>
            <person name="Muyzer G."/>
            <person name="Woyke T."/>
        </authorList>
    </citation>
    <scope>NUCLEOTIDE SEQUENCE [LARGE SCALE GENOMIC DNA]</scope>
    <source>
        <strain evidence="8">DSM 19089 / UNIQEM U267 / AHT2</strain>
    </source>
</reference>
<dbReference type="EC" id="2.4.2.1" evidence="5"/>
<comment type="function">
    <text evidence="5">The purine nucleoside phosphorylases catalyze the phosphorolytic breakdown of the N-glycosidic bond in the beta-(deoxy)ribonucleoside molecules, with the formation of the corresponding free purine bases and pentose-1-phosphate.</text>
</comment>
<dbReference type="NCBIfam" id="NF006054">
    <property type="entry name" value="PRK08202.1"/>
    <property type="match status" value="1"/>
</dbReference>
<dbReference type="HOGENOM" id="CLU_054456_1_0_7"/>
<evidence type="ECO:0000313" key="7">
    <source>
        <dbReference type="EMBL" id="ADH85349.1"/>
    </source>
</evidence>
<evidence type="ECO:0000256" key="3">
    <source>
        <dbReference type="ARBA" id="ARBA00022676"/>
    </source>
</evidence>
<dbReference type="GO" id="GO:0004731">
    <property type="term" value="F:purine-nucleoside phosphorylase activity"/>
    <property type="evidence" value="ECO:0007669"/>
    <property type="project" value="UniProtKB-EC"/>
</dbReference>
<evidence type="ECO:0000259" key="6">
    <source>
        <dbReference type="Pfam" id="PF01048"/>
    </source>
</evidence>
<dbReference type="KEGG" id="dak:DaAHT2_0643"/>
<evidence type="ECO:0000256" key="1">
    <source>
        <dbReference type="ARBA" id="ARBA00005058"/>
    </source>
</evidence>
<evidence type="ECO:0000256" key="4">
    <source>
        <dbReference type="ARBA" id="ARBA00022679"/>
    </source>
</evidence>
<dbReference type="InterPro" id="IPR000845">
    <property type="entry name" value="Nucleoside_phosphorylase_d"/>
</dbReference>
<evidence type="ECO:0000256" key="5">
    <source>
        <dbReference type="PIRNR" id="PIRNR000477"/>
    </source>
</evidence>
<dbReference type="InterPro" id="IPR035994">
    <property type="entry name" value="Nucleoside_phosphorylase_sf"/>
</dbReference>
<organism evidence="7 8">
    <name type="scientific">Desulfurivibrio alkaliphilus (strain DSM 19089 / UNIQEM U267 / AHT2)</name>
    <dbReference type="NCBI Taxonomy" id="589865"/>
    <lineage>
        <taxon>Bacteria</taxon>
        <taxon>Pseudomonadati</taxon>
        <taxon>Thermodesulfobacteriota</taxon>
        <taxon>Desulfobulbia</taxon>
        <taxon>Desulfobulbales</taxon>
        <taxon>Desulfobulbaceae</taxon>
        <taxon>Desulfurivibrio</taxon>
    </lineage>
</organism>
<name>D6Z194_DESAT</name>
<dbReference type="InParanoid" id="D6Z194"/>
<dbReference type="AlphaFoldDB" id="D6Z194"/>
<dbReference type="Pfam" id="PF01048">
    <property type="entry name" value="PNP_UDP_1"/>
    <property type="match status" value="1"/>
</dbReference>
<evidence type="ECO:0000313" key="8">
    <source>
        <dbReference type="Proteomes" id="UP000001508"/>
    </source>
</evidence>
<dbReference type="InterPro" id="IPR011268">
    <property type="entry name" value="Purine_phosphorylase"/>
</dbReference>
<dbReference type="NCBIfam" id="TIGR01697">
    <property type="entry name" value="PNPH-PUNA-XAPA"/>
    <property type="match status" value="1"/>
</dbReference>
<dbReference type="PANTHER" id="PTHR11904">
    <property type="entry name" value="METHYLTHIOADENOSINE/PURINE NUCLEOSIDE PHOSPHORYLASE"/>
    <property type="match status" value="1"/>
</dbReference>
<proteinExistence type="inferred from homology"/>
<dbReference type="Proteomes" id="UP000001508">
    <property type="component" value="Chromosome"/>
</dbReference>
<dbReference type="EMBL" id="CP001940">
    <property type="protein sequence ID" value="ADH85349.1"/>
    <property type="molecule type" value="Genomic_DNA"/>
</dbReference>
<dbReference type="eggNOG" id="COG0005">
    <property type="taxonomic scope" value="Bacteria"/>
</dbReference>
<dbReference type="UniPathway" id="UPA00606"/>
<dbReference type="FunCoup" id="D6Z194">
    <property type="interactions" value="411"/>
</dbReference>
<comment type="similarity">
    <text evidence="2 5">Belongs to the PNP/MTAP phosphorylase family.</text>
</comment>
<sequence length="283" mass="30658">MDSSDNKSKAANFIQRVEAAREFLLSRLPVTPEVVLILGTGLGGVAELVEEAVVLPYAEIPYFPRSTVPSHAGNLVCGRLAGRPVAVLQGRFHYYEGYSTRELTMPLRVLSRLGAGMLLTTGCAGGLNPGYAPGTLMLLRDHLNLIPDNPLRGSNNDEWGERFPDLSSAYDPELRRLARQCATGLGIDRLREGVYVAVPGPSLETPAETRYLRQCGADAVGMSVVPEVIVARHAGLRVLGLAVVANVNDPDNQQPILLDEIIRETEACAKQVQELVLALLQRL</sequence>
<keyword evidence="3 5" id="KW-0328">Glycosyltransferase</keyword>
<protein>
    <recommendedName>
        <fullName evidence="5">Purine nucleoside phosphorylase</fullName>
        <ecNumber evidence="5">2.4.2.1</ecNumber>
    </recommendedName>
    <alternativeName>
        <fullName evidence="5">Inosine-guanosine phosphorylase</fullName>
    </alternativeName>
</protein>
<dbReference type="PIRSF" id="PIRSF000477">
    <property type="entry name" value="PurNPase"/>
    <property type="match status" value="1"/>
</dbReference>
<dbReference type="SUPFAM" id="SSF53167">
    <property type="entry name" value="Purine and uridine phosphorylases"/>
    <property type="match status" value="1"/>
</dbReference>
<gene>
    <name evidence="7" type="ordered locus">DaAHT2_0643</name>
</gene>
<dbReference type="PANTHER" id="PTHR11904:SF9">
    <property type="entry name" value="PURINE NUCLEOSIDE PHOSPHORYLASE-RELATED"/>
    <property type="match status" value="1"/>
</dbReference>
<dbReference type="STRING" id="589865.DaAHT2_0643"/>
<dbReference type="GO" id="GO:0009116">
    <property type="term" value="P:nucleoside metabolic process"/>
    <property type="evidence" value="ECO:0007669"/>
    <property type="project" value="InterPro"/>
</dbReference>
<dbReference type="Gene3D" id="3.40.50.1580">
    <property type="entry name" value="Nucleoside phosphorylase domain"/>
    <property type="match status" value="1"/>
</dbReference>
<evidence type="ECO:0000256" key="2">
    <source>
        <dbReference type="ARBA" id="ARBA00006751"/>
    </source>
</evidence>
<comment type="pathway">
    <text evidence="1 5">Purine metabolism; purine nucleoside salvage.</text>
</comment>